<accession>A0AAJ0G424</accession>
<proteinExistence type="predicted"/>
<sequence>MATTDLGHQNGNMPTTNDLEIAINDALDGIKSRGVFSCFGRPHHLVDPYICIGSDVTPILLPLQADGAARIVRASHQGSLHTSAEKIPGVFDRLTVCLPCKHEGGDLVLSYHGVTNEVSTSTTNPMFIAQYLDTTQEMREVRSGYRLALTYNLTLPGLCLEPSASPDYINPPLDQSVKQWLRSVPEDSGATTELIYKVEHKYTDAMGTWALKTNDLSRTNALIALTKIYPIVVYFAIMEYEVYGSVEDYCQKYKRHQAITEICSESLSLNDLPIERDRVLNVGTLDGDREPDWDEVEEHGRGRVDAIYRYCDVVGSLYAILSD</sequence>
<name>A0AAJ0G424_9PEZI</name>
<evidence type="ECO:0000313" key="2">
    <source>
        <dbReference type="Proteomes" id="UP001271007"/>
    </source>
</evidence>
<gene>
    <name evidence="1" type="ORF">LTR09_012045</name>
</gene>
<dbReference type="AlphaFoldDB" id="A0AAJ0G424"/>
<dbReference type="EMBL" id="JAWDJX010000091">
    <property type="protein sequence ID" value="KAK3046461.1"/>
    <property type="molecule type" value="Genomic_DNA"/>
</dbReference>
<organism evidence="1 2">
    <name type="scientific">Extremus antarcticus</name>
    <dbReference type="NCBI Taxonomy" id="702011"/>
    <lineage>
        <taxon>Eukaryota</taxon>
        <taxon>Fungi</taxon>
        <taxon>Dikarya</taxon>
        <taxon>Ascomycota</taxon>
        <taxon>Pezizomycotina</taxon>
        <taxon>Dothideomycetes</taxon>
        <taxon>Dothideomycetidae</taxon>
        <taxon>Mycosphaerellales</taxon>
        <taxon>Extremaceae</taxon>
        <taxon>Extremus</taxon>
    </lineage>
</organism>
<dbReference type="PANTHER" id="PTHR33099">
    <property type="entry name" value="FE2OG DIOXYGENASE DOMAIN-CONTAINING PROTEIN"/>
    <property type="match status" value="1"/>
</dbReference>
<evidence type="ECO:0000313" key="1">
    <source>
        <dbReference type="EMBL" id="KAK3046461.1"/>
    </source>
</evidence>
<dbReference type="PANTHER" id="PTHR33099:SF7">
    <property type="entry name" value="MYND-TYPE DOMAIN-CONTAINING PROTEIN"/>
    <property type="match status" value="1"/>
</dbReference>
<reference evidence="1" key="1">
    <citation type="submission" date="2023-04" db="EMBL/GenBank/DDBJ databases">
        <title>Black Yeasts Isolated from many extreme environments.</title>
        <authorList>
            <person name="Coleine C."/>
            <person name="Stajich J.E."/>
            <person name="Selbmann L."/>
        </authorList>
    </citation>
    <scope>NUCLEOTIDE SEQUENCE</scope>
    <source>
        <strain evidence="1">CCFEE 5312</strain>
    </source>
</reference>
<dbReference type="Proteomes" id="UP001271007">
    <property type="component" value="Unassembled WGS sequence"/>
</dbReference>
<keyword evidence="2" id="KW-1185">Reference proteome</keyword>
<comment type="caution">
    <text evidence="1">The sequence shown here is derived from an EMBL/GenBank/DDBJ whole genome shotgun (WGS) entry which is preliminary data.</text>
</comment>
<protein>
    <submittedName>
        <fullName evidence="1">Uncharacterized protein</fullName>
    </submittedName>
</protein>